<name>A0A6A5TEY3_9PLEO</name>
<reference evidence="1" key="1">
    <citation type="journal article" date="2020" name="Stud. Mycol.">
        <title>101 Dothideomycetes genomes: a test case for predicting lifestyles and emergence of pathogens.</title>
        <authorList>
            <person name="Haridas S."/>
            <person name="Albert R."/>
            <person name="Binder M."/>
            <person name="Bloem J."/>
            <person name="Labutti K."/>
            <person name="Salamov A."/>
            <person name="Andreopoulos B."/>
            <person name="Baker S."/>
            <person name="Barry K."/>
            <person name="Bills G."/>
            <person name="Bluhm B."/>
            <person name="Cannon C."/>
            <person name="Castanera R."/>
            <person name="Culley D."/>
            <person name="Daum C."/>
            <person name="Ezra D."/>
            <person name="Gonzalez J."/>
            <person name="Henrissat B."/>
            <person name="Kuo A."/>
            <person name="Liang C."/>
            <person name="Lipzen A."/>
            <person name="Lutzoni F."/>
            <person name="Magnuson J."/>
            <person name="Mondo S."/>
            <person name="Nolan M."/>
            <person name="Ohm R."/>
            <person name="Pangilinan J."/>
            <person name="Park H.-J."/>
            <person name="Ramirez L."/>
            <person name="Alfaro M."/>
            <person name="Sun H."/>
            <person name="Tritt A."/>
            <person name="Yoshinaga Y."/>
            <person name="Zwiers L.-H."/>
            <person name="Turgeon B."/>
            <person name="Goodwin S."/>
            <person name="Spatafora J."/>
            <person name="Crous P."/>
            <person name="Grigoriev I."/>
        </authorList>
    </citation>
    <scope>NUCLEOTIDE SEQUENCE</scope>
    <source>
        <strain evidence="1">CBS 675.92</strain>
    </source>
</reference>
<organism evidence="1 2">
    <name type="scientific">Byssothecium circinans</name>
    <dbReference type="NCBI Taxonomy" id="147558"/>
    <lineage>
        <taxon>Eukaryota</taxon>
        <taxon>Fungi</taxon>
        <taxon>Dikarya</taxon>
        <taxon>Ascomycota</taxon>
        <taxon>Pezizomycotina</taxon>
        <taxon>Dothideomycetes</taxon>
        <taxon>Pleosporomycetidae</taxon>
        <taxon>Pleosporales</taxon>
        <taxon>Massarineae</taxon>
        <taxon>Massarinaceae</taxon>
        <taxon>Byssothecium</taxon>
    </lineage>
</organism>
<accession>A0A6A5TEY3</accession>
<dbReference type="Proteomes" id="UP000800035">
    <property type="component" value="Unassembled WGS sequence"/>
</dbReference>
<keyword evidence="2" id="KW-1185">Reference proteome</keyword>
<protein>
    <submittedName>
        <fullName evidence="1">Uncharacterized protein</fullName>
    </submittedName>
</protein>
<dbReference type="AlphaFoldDB" id="A0A6A5TEY3"/>
<proteinExistence type="predicted"/>
<sequence length="163" mass="18003">MCHFSPLSETKLHLPSADEWWPGTFENGFILIKGATIPASANINSIGIRNPLQPNKKKKNPMKSWTSLLCAMRFISTISGWVSAKRRPPNIRASSMNTIPRSQVQIFARTSGHYCAATRNECARIFTSGTLRTPAKNPPSSGSFPIVDFVIDRGVRALCTTRV</sequence>
<gene>
    <name evidence="1" type="ORF">CC80DRAFT_539039</name>
</gene>
<evidence type="ECO:0000313" key="1">
    <source>
        <dbReference type="EMBL" id="KAF1951385.1"/>
    </source>
</evidence>
<dbReference type="EMBL" id="ML977018">
    <property type="protein sequence ID" value="KAF1951385.1"/>
    <property type="molecule type" value="Genomic_DNA"/>
</dbReference>
<evidence type="ECO:0000313" key="2">
    <source>
        <dbReference type="Proteomes" id="UP000800035"/>
    </source>
</evidence>